<dbReference type="PATRIC" id="fig|29290.4.peg.8228"/>
<gene>
    <name evidence="2" type="ORF">MBAV_006233</name>
</gene>
<dbReference type="Gene3D" id="3.30.450.40">
    <property type="match status" value="2"/>
</dbReference>
<evidence type="ECO:0000313" key="3">
    <source>
        <dbReference type="Proteomes" id="UP000033423"/>
    </source>
</evidence>
<dbReference type="Pfam" id="PF13185">
    <property type="entry name" value="GAF_2"/>
    <property type="match status" value="1"/>
</dbReference>
<dbReference type="AlphaFoldDB" id="A0A0F3GI05"/>
<dbReference type="EMBL" id="LACI01002641">
    <property type="protein sequence ID" value="KJU81575.1"/>
    <property type="molecule type" value="Genomic_DNA"/>
</dbReference>
<dbReference type="Proteomes" id="UP000033423">
    <property type="component" value="Unassembled WGS sequence"/>
</dbReference>
<dbReference type="InterPro" id="IPR003018">
    <property type="entry name" value="GAF"/>
</dbReference>
<evidence type="ECO:0000313" key="2">
    <source>
        <dbReference type="EMBL" id="KJU81575.1"/>
    </source>
</evidence>
<dbReference type="InterPro" id="IPR029016">
    <property type="entry name" value="GAF-like_dom_sf"/>
</dbReference>
<keyword evidence="2" id="KW-0808">Transferase</keyword>
<evidence type="ECO:0000259" key="1">
    <source>
        <dbReference type="SMART" id="SM00065"/>
    </source>
</evidence>
<organism evidence="2 3">
    <name type="scientific">Candidatus Magnetobacterium bavaricum</name>
    <dbReference type="NCBI Taxonomy" id="29290"/>
    <lineage>
        <taxon>Bacteria</taxon>
        <taxon>Pseudomonadati</taxon>
        <taxon>Nitrospirota</taxon>
        <taxon>Thermodesulfovibrionia</taxon>
        <taxon>Thermodesulfovibrionales</taxon>
        <taxon>Candidatus Magnetobacteriaceae</taxon>
        <taxon>Candidatus Magnetobacterium</taxon>
    </lineage>
</organism>
<accession>A0A0F3GI05</accession>
<dbReference type="SMART" id="SM00065">
    <property type="entry name" value="GAF"/>
    <property type="match status" value="2"/>
</dbReference>
<sequence length="640" mass="74926">MPWWGGSKPKEDKTCSIRIIEVRNLPWNIDSFDELMLSIREILNKFIKNNFEYEIWFYDKFEDNRGEVLSLVHQSKVDDRRRKRIYCKHENDNIICKSYSDNEIVYADKNKPDELIGYKEVIYLPINFQEEKIGVLGVLLYEELDNESTYEHVLKDITMQFFLLIKVYYSSVSVEITRTLRDIHLETGIAHKDFISQVLKVLKEKMTCEGCSLFLFDNEYKYLYLEGTMGFYNLKGENKSCSYFLGEGLTGWVAGQKNSLRIYNAYDRNETSMISDDFYNIGKYDEAKTPTTNSDDLCKSYLAIPIFEDYNKKDKLIGVIRFLRNSHGKGFLRFEEVLAANVAEFLTLYYSEYWNNQQKEDLLFINKTEYDVISKAIEKNKMLKEILDKMSDITNTNDSYIALYDKKTNTLSTHVTCGKPLTKRPAKKECCKGIVGTAIEQKKIICTNTYEERNIYETNDFPLNDERERIMSELAVPIIFNDEVLGVVNLHSNIPYMFKSRDISRIKLLVDASSIIIAINFRYIYIFEEFNSLINVLENIGSLTTDTADIRDLYNLVLNDVKKIAKAKCFSLIFFFYTSSIVRDIDSIHIKSISVFGFFVFRCNFHNCSFITVFYSIFNDIFKRSTKIVRITLQIMSITF</sequence>
<dbReference type="GO" id="GO:0016301">
    <property type="term" value="F:kinase activity"/>
    <property type="evidence" value="ECO:0007669"/>
    <property type="project" value="UniProtKB-KW"/>
</dbReference>
<keyword evidence="2" id="KW-0418">Kinase</keyword>
<feature type="domain" description="GAF" evidence="1">
    <location>
        <begin position="378"/>
        <end position="528"/>
    </location>
</feature>
<comment type="caution">
    <text evidence="2">The sequence shown here is derived from an EMBL/GenBank/DDBJ whole genome shotgun (WGS) entry which is preliminary data.</text>
</comment>
<name>A0A0F3GI05_9BACT</name>
<reference evidence="2 3" key="1">
    <citation type="submission" date="2015-02" db="EMBL/GenBank/DDBJ databases">
        <title>Single-cell genomics of uncultivated deep-branching MTB reveals a conserved set of magnetosome genes.</title>
        <authorList>
            <person name="Kolinko S."/>
            <person name="Richter M."/>
            <person name="Glockner F.O."/>
            <person name="Brachmann A."/>
            <person name="Schuler D."/>
        </authorList>
    </citation>
    <scope>NUCLEOTIDE SEQUENCE [LARGE SCALE GENOMIC DNA]</scope>
    <source>
        <strain evidence="2">TM-1</strain>
    </source>
</reference>
<proteinExistence type="predicted"/>
<protein>
    <submittedName>
        <fullName evidence="2">Signal transduction histidine kinase with GAF</fullName>
    </submittedName>
</protein>
<dbReference type="SUPFAM" id="SSF55781">
    <property type="entry name" value="GAF domain-like"/>
    <property type="match status" value="2"/>
</dbReference>
<feature type="domain" description="GAF" evidence="1">
    <location>
        <begin position="190"/>
        <end position="360"/>
    </location>
</feature>
<keyword evidence="3" id="KW-1185">Reference proteome</keyword>